<sequence>MYFHSVFQKLRRWRKDPKDPLHEGEGIRSSGRTSPIPVSQTPAQDPESVQQQTLPRGRRHRPLSRKLRAAASEEDGLPQNRRQGGGFRWNEPQNPMPSQEQLHHGSMV</sequence>
<dbReference type="AlphaFoldDB" id="A0A4Y2V7E6"/>
<evidence type="ECO:0000313" key="3">
    <source>
        <dbReference type="Proteomes" id="UP000499080"/>
    </source>
</evidence>
<feature type="region of interest" description="Disordered" evidence="1">
    <location>
        <begin position="1"/>
        <end position="108"/>
    </location>
</feature>
<keyword evidence="3" id="KW-1185">Reference proteome</keyword>
<reference evidence="2 3" key="1">
    <citation type="journal article" date="2019" name="Sci. Rep.">
        <title>Orb-weaving spider Araneus ventricosus genome elucidates the spidroin gene catalogue.</title>
        <authorList>
            <person name="Kono N."/>
            <person name="Nakamura H."/>
            <person name="Ohtoshi R."/>
            <person name="Moran D.A.P."/>
            <person name="Shinohara A."/>
            <person name="Yoshida Y."/>
            <person name="Fujiwara M."/>
            <person name="Mori M."/>
            <person name="Tomita M."/>
            <person name="Arakawa K."/>
        </authorList>
    </citation>
    <scope>NUCLEOTIDE SEQUENCE [LARGE SCALE GENOMIC DNA]</scope>
</reference>
<accession>A0A4Y2V7E6</accession>
<evidence type="ECO:0000256" key="1">
    <source>
        <dbReference type="SAM" id="MobiDB-lite"/>
    </source>
</evidence>
<dbReference type="Proteomes" id="UP000499080">
    <property type="component" value="Unassembled WGS sequence"/>
</dbReference>
<feature type="compositionally biased region" description="Basic and acidic residues" evidence="1">
    <location>
        <begin position="16"/>
        <end position="26"/>
    </location>
</feature>
<protein>
    <submittedName>
        <fullName evidence="2">Uncharacterized protein</fullName>
    </submittedName>
</protein>
<feature type="compositionally biased region" description="Basic residues" evidence="1">
    <location>
        <begin position="56"/>
        <end position="68"/>
    </location>
</feature>
<feature type="compositionally biased region" description="Polar residues" evidence="1">
    <location>
        <begin position="30"/>
        <end position="54"/>
    </location>
</feature>
<comment type="caution">
    <text evidence="2">The sequence shown here is derived from an EMBL/GenBank/DDBJ whole genome shotgun (WGS) entry which is preliminary data.</text>
</comment>
<proteinExistence type="predicted"/>
<gene>
    <name evidence="2" type="ORF">AVEN_124506_1</name>
</gene>
<organism evidence="2 3">
    <name type="scientific">Araneus ventricosus</name>
    <name type="common">Orbweaver spider</name>
    <name type="synonym">Epeira ventricosa</name>
    <dbReference type="NCBI Taxonomy" id="182803"/>
    <lineage>
        <taxon>Eukaryota</taxon>
        <taxon>Metazoa</taxon>
        <taxon>Ecdysozoa</taxon>
        <taxon>Arthropoda</taxon>
        <taxon>Chelicerata</taxon>
        <taxon>Arachnida</taxon>
        <taxon>Araneae</taxon>
        <taxon>Araneomorphae</taxon>
        <taxon>Entelegynae</taxon>
        <taxon>Araneoidea</taxon>
        <taxon>Araneidae</taxon>
        <taxon>Araneus</taxon>
    </lineage>
</organism>
<evidence type="ECO:0000313" key="2">
    <source>
        <dbReference type="EMBL" id="GBO21209.1"/>
    </source>
</evidence>
<dbReference type="EMBL" id="BGPR01044432">
    <property type="protein sequence ID" value="GBO21209.1"/>
    <property type="molecule type" value="Genomic_DNA"/>
</dbReference>
<feature type="compositionally biased region" description="Polar residues" evidence="1">
    <location>
        <begin position="91"/>
        <end position="100"/>
    </location>
</feature>
<name>A0A4Y2V7E6_ARAVE</name>